<keyword evidence="3" id="KW-1185">Reference proteome</keyword>
<evidence type="ECO:0000256" key="1">
    <source>
        <dbReference type="SAM" id="MobiDB-lite"/>
    </source>
</evidence>
<dbReference type="KEGG" id="dpx:DAPPUDRAFT_244277"/>
<dbReference type="EMBL" id="GL732549">
    <property type="protein sequence ID" value="EFX80043.1"/>
    <property type="molecule type" value="Genomic_DNA"/>
</dbReference>
<gene>
    <name evidence="2" type="ORF">DAPPUDRAFT_244277</name>
</gene>
<feature type="region of interest" description="Disordered" evidence="1">
    <location>
        <begin position="1"/>
        <end position="27"/>
    </location>
</feature>
<protein>
    <submittedName>
        <fullName evidence="2">Uncharacterized protein</fullName>
    </submittedName>
</protein>
<dbReference type="HOGENOM" id="CLU_1950943_0_0_1"/>
<sequence length="129" mass="15222">MKKDNRLGCPTQTKRTTLKRPLDDKVEQEKKKIITEEEINILAEFLDDKYNSETDAPFSVNDVYEKEENYEEDYDEENYDKEEDDGEPGMQYEADPSHEKENQSDGGNNDDAEPQEPFIFDFKFPENHE</sequence>
<evidence type="ECO:0000313" key="3">
    <source>
        <dbReference type="Proteomes" id="UP000000305"/>
    </source>
</evidence>
<dbReference type="Proteomes" id="UP000000305">
    <property type="component" value="Unassembled WGS sequence"/>
</dbReference>
<reference evidence="2 3" key="1">
    <citation type="journal article" date="2011" name="Science">
        <title>The ecoresponsive genome of Daphnia pulex.</title>
        <authorList>
            <person name="Colbourne J.K."/>
            <person name="Pfrender M.E."/>
            <person name="Gilbert D."/>
            <person name="Thomas W.K."/>
            <person name="Tucker A."/>
            <person name="Oakley T.H."/>
            <person name="Tokishita S."/>
            <person name="Aerts A."/>
            <person name="Arnold G.J."/>
            <person name="Basu M.K."/>
            <person name="Bauer D.J."/>
            <person name="Caceres C.E."/>
            <person name="Carmel L."/>
            <person name="Casola C."/>
            <person name="Choi J.H."/>
            <person name="Detter J.C."/>
            <person name="Dong Q."/>
            <person name="Dusheyko S."/>
            <person name="Eads B.D."/>
            <person name="Frohlich T."/>
            <person name="Geiler-Samerotte K.A."/>
            <person name="Gerlach D."/>
            <person name="Hatcher P."/>
            <person name="Jogdeo S."/>
            <person name="Krijgsveld J."/>
            <person name="Kriventseva E.V."/>
            <person name="Kultz D."/>
            <person name="Laforsch C."/>
            <person name="Lindquist E."/>
            <person name="Lopez J."/>
            <person name="Manak J.R."/>
            <person name="Muller J."/>
            <person name="Pangilinan J."/>
            <person name="Patwardhan R.P."/>
            <person name="Pitluck S."/>
            <person name="Pritham E.J."/>
            <person name="Rechtsteiner A."/>
            <person name="Rho M."/>
            <person name="Rogozin I.B."/>
            <person name="Sakarya O."/>
            <person name="Salamov A."/>
            <person name="Schaack S."/>
            <person name="Shapiro H."/>
            <person name="Shiga Y."/>
            <person name="Skalitzky C."/>
            <person name="Smith Z."/>
            <person name="Souvorov A."/>
            <person name="Sung W."/>
            <person name="Tang Z."/>
            <person name="Tsuchiya D."/>
            <person name="Tu H."/>
            <person name="Vos H."/>
            <person name="Wang M."/>
            <person name="Wolf Y.I."/>
            <person name="Yamagata H."/>
            <person name="Yamada T."/>
            <person name="Ye Y."/>
            <person name="Shaw J.R."/>
            <person name="Andrews J."/>
            <person name="Crease T.J."/>
            <person name="Tang H."/>
            <person name="Lucas S.M."/>
            <person name="Robertson H.M."/>
            <person name="Bork P."/>
            <person name="Koonin E.V."/>
            <person name="Zdobnov E.M."/>
            <person name="Grigoriev I.V."/>
            <person name="Lynch M."/>
            <person name="Boore J.L."/>
        </authorList>
    </citation>
    <scope>NUCLEOTIDE SEQUENCE [LARGE SCALE GENOMIC DNA]</scope>
</reference>
<name>E9GKL2_DAPPU</name>
<evidence type="ECO:0000313" key="2">
    <source>
        <dbReference type="EMBL" id="EFX80043.1"/>
    </source>
</evidence>
<organism evidence="2 3">
    <name type="scientific">Daphnia pulex</name>
    <name type="common">Water flea</name>
    <dbReference type="NCBI Taxonomy" id="6669"/>
    <lineage>
        <taxon>Eukaryota</taxon>
        <taxon>Metazoa</taxon>
        <taxon>Ecdysozoa</taxon>
        <taxon>Arthropoda</taxon>
        <taxon>Crustacea</taxon>
        <taxon>Branchiopoda</taxon>
        <taxon>Diplostraca</taxon>
        <taxon>Cladocera</taxon>
        <taxon>Anomopoda</taxon>
        <taxon>Daphniidae</taxon>
        <taxon>Daphnia</taxon>
    </lineage>
</organism>
<accession>E9GKL2</accession>
<proteinExistence type="predicted"/>
<feature type="compositionally biased region" description="Acidic residues" evidence="1">
    <location>
        <begin position="68"/>
        <end position="87"/>
    </location>
</feature>
<feature type="region of interest" description="Disordered" evidence="1">
    <location>
        <begin position="48"/>
        <end position="129"/>
    </location>
</feature>
<dbReference type="InParanoid" id="E9GKL2"/>
<dbReference type="AlphaFoldDB" id="E9GKL2"/>